<keyword evidence="5 9" id="KW-0653">Protein transport</keyword>
<keyword evidence="7 9" id="KW-0811">Translocation</keyword>
<comment type="subunit">
    <text evidence="9">Forms a complex with SecF. Part of the essential Sec protein translocation apparatus which comprises SecA, SecYEG and auxiliary proteins SecDF. Other proteins may also be involved.</text>
</comment>
<evidence type="ECO:0000256" key="9">
    <source>
        <dbReference type="HAMAP-Rule" id="MF_01463"/>
    </source>
</evidence>
<comment type="similarity">
    <text evidence="9">Belongs to the SecD/SecF family. SecD subfamily.</text>
</comment>
<evidence type="ECO:0000313" key="15">
    <source>
        <dbReference type="EMBL" id="MCT2585424.1"/>
    </source>
</evidence>
<dbReference type="InterPro" id="IPR022813">
    <property type="entry name" value="SecD/SecF_arch_bac"/>
</dbReference>
<feature type="transmembrane region" description="Helical" evidence="9">
    <location>
        <begin position="460"/>
        <end position="480"/>
    </location>
</feature>
<dbReference type="SUPFAM" id="SSF82866">
    <property type="entry name" value="Multidrug efflux transporter AcrB transmembrane domain"/>
    <property type="match status" value="2"/>
</dbReference>
<dbReference type="InterPro" id="IPR022646">
    <property type="entry name" value="SecD/SecF_CS"/>
</dbReference>
<feature type="transmembrane region" description="Helical" evidence="9">
    <location>
        <begin position="276"/>
        <end position="296"/>
    </location>
</feature>
<sequence length="754" mass="78292">MPRTPARRGLLTRALLSLAVLAAATYLLLTTAPRLGLDLRGGTQIVLETHDSPTVEANAESTDRAIEVLRRRVDALGVTEPTLARSGDNRIIIELPDVRDPAEAVEVIGRTAALSFHPVVGIAGPEQQPAEGQRIVADEAGQRLLLGPAALSGDGVEDAQAARDPQGAGWTVGVEFRDSRAWEGLTAEAACAPPGDPARRVAIVLDDEVISSPQVDPSVSCGVGILGGGTSITGQFSQAEAADLALLITAGALPVPVEVIEQRTVGPTLGAEAIDASAEAAIIGLILIALFLIVVYRLAGFVAVVALAGYAGVSYAALLGIGATLTLPGLAGFVLAIGMAVDATVLAFERAREEYDGSLPKAGERGFRGALSAIVDSNVTTLLAAGLLFWLASGPVRGFGVTLTIGVLASMFTCLVLTRMLLDLALRSPLGRPALSGLAHQGRVRRWVERRDDGFLARPGRWIAGSVVAVTLALAGLVFVGPNLGVEFTGGRLLEYETGAPADLGEVRDAVADAGFPRAVVQASGDDAVSVRTEPASDEETDRIRDAVAAVAGGAEEVRDEQIGPSLGAELRTKALVALGLAVLAQLIYLAVRFDWRLGLATVAALAQDVLLVLGIFTWLGKTMDGVFLAALLTVIGYSVNDSVVVFDRVRELRGKRRRDPFHRVAGAAVLQTLPRTVNTGIGVLFVLGALLVLGDGSLADFALALLLGLLVGTVSTVVAASPVAILLDRKWPGAGRRRTPAPRPSREDSGAVV</sequence>
<evidence type="ECO:0000259" key="12">
    <source>
        <dbReference type="Pfam" id="PF02355"/>
    </source>
</evidence>
<comment type="caution">
    <text evidence="9">Lacks conserved residue(s) required for the propagation of feature annotation.</text>
</comment>
<feature type="region of interest" description="Disordered" evidence="11">
    <location>
        <begin position="735"/>
        <end position="754"/>
    </location>
</feature>
<dbReference type="HAMAP" id="MF_01464_B">
    <property type="entry name" value="SecF_B"/>
    <property type="match status" value="1"/>
</dbReference>
<dbReference type="PANTHER" id="PTHR30081">
    <property type="entry name" value="PROTEIN-EXPORT MEMBRANE PROTEIN SEC"/>
    <property type="match status" value="1"/>
</dbReference>
<dbReference type="InterPro" id="IPR054384">
    <property type="entry name" value="SecDF_P1_head"/>
</dbReference>
<dbReference type="PANTHER" id="PTHR30081:SF1">
    <property type="entry name" value="PROTEIN TRANSLOCASE SUBUNIT SECD"/>
    <property type="match status" value="1"/>
</dbReference>
<dbReference type="Pfam" id="PF07549">
    <property type="entry name" value="Sec_GG"/>
    <property type="match status" value="2"/>
</dbReference>
<feature type="domain" description="SecDF P1 head subdomain" evidence="14">
    <location>
        <begin position="139"/>
        <end position="255"/>
    </location>
</feature>
<comment type="caution">
    <text evidence="15">The sequence shown here is derived from an EMBL/GenBank/DDBJ whole genome shotgun (WGS) entry which is preliminary data.</text>
</comment>
<feature type="transmembrane region" description="Helical" evidence="9">
    <location>
        <begin position="626"/>
        <end position="647"/>
    </location>
</feature>
<organism evidence="15 16">
    <name type="scientific">Actinophytocola gossypii</name>
    <dbReference type="NCBI Taxonomy" id="2812003"/>
    <lineage>
        <taxon>Bacteria</taxon>
        <taxon>Bacillati</taxon>
        <taxon>Actinomycetota</taxon>
        <taxon>Actinomycetes</taxon>
        <taxon>Pseudonocardiales</taxon>
        <taxon>Pseudonocardiaceae</taxon>
    </lineage>
</organism>
<dbReference type="NCBIfam" id="NF009583">
    <property type="entry name" value="PRK13024.1-3"/>
    <property type="match status" value="1"/>
</dbReference>
<evidence type="ECO:0000256" key="11">
    <source>
        <dbReference type="SAM" id="MobiDB-lite"/>
    </source>
</evidence>
<feature type="transmembrane region" description="Helical" evidence="9">
    <location>
        <begin position="369"/>
        <end position="392"/>
    </location>
</feature>
<comment type="subcellular location">
    <subcellularLocation>
        <location evidence="1 9">Cell membrane</location>
        <topology evidence="1 9">Multi-pass membrane protein</topology>
    </subcellularLocation>
</comment>
<dbReference type="NCBIfam" id="TIGR01129">
    <property type="entry name" value="secD"/>
    <property type="match status" value="1"/>
</dbReference>
<dbReference type="Proteomes" id="UP001156441">
    <property type="component" value="Unassembled WGS sequence"/>
</dbReference>
<keyword evidence="2 9" id="KW-0813">Transport</keyword>
<evidence type="ECO:0000259" key="13">
    <source>
        <dbReference type="Pfam" id="PF21760"/>
    </source>
</evidence>
<feature type="transmembrane region" description="Helical" evidence="9">
    <location>
        <begin position="599"/>
        <end position="620"/>
    </location>
</feature>
<evidence type="ECO:0000256" key="2">
    <source>
        <dbReference type="ARBA" id="ARBA00022448"/>
    </source>
</evidence>
<dbReference type="InterPro" id="IPR005791">
    <property type="entry name" value="SecD"/>
</dbReference>
<dbReference type="HAMAP" id="MF_01463_B">
    <property type="entry name" value="SecD_B"/>
    <property type="match status" value="1"/>
</dbReference>
<dbReference type="InterPro" id="IPR048634">
    <property type="entry name" value="SecD_SecF_C"/>
</dbReference>
<dbReference type="EMBL" id="JAFFZE010000015">
    <property type="protein sequence ID" value="MCT2585424.1"/>
    <property type="molecule type" value="Genomic_DNA"/>
</dbReference>
<feature type="transmembrane region" description="Helical" evidence="9">
    <location>
        <begin position="329"/>
        <end position="348"/>
    </location>
</feature>
<evidence type="ECO:0000256" key="7">
    <source>
        <dbReference type="ARBA" id="ARBA00023010"/>
    </source>
</evidence>
<dbReference type="Gene3D" id="1.20.1640.10">
    <property type="entry name" value="Multidrug efflux transporter AcrB transmembrane domain"/>
    <property type="match status" value="2"/>
</dbReference>
<evidence type="ECO:0000256" key="8">
    <source>
        <dbReference type="ARBA" id="ARBA00023136"/>
    </source>
</evidence>
<feature type="domain" description="Protein export membrane protein SecD/SecF C-terminal" evidence="12">
    <location>
        <begin position="257"/>
        <end position="418"/>
    </location>
</feature>
<keyword evidence="16" id="KW-1185">Reference proteome</keyword>
<protein>
    <recommendedName>
        <fullName evidence="9 10">Multifunctional fusion protein</fullName>
    </recommendedName>
    <domain>
        <recommendedName>
            <fullName evidence="9">Protein translocase subunit SecD</fullName>
        </recommendedName>
    </domain>
    <domain>
        <recommendedName>
            <fullName evidence="10">Protein-export membrane protein SecF</fullName>
        </recommendedName>
    </domain>
</protein>
<comment type="similarity">
    <text evidence="10">Belongs to the SecD/SecF family. SecF subfamily.</text>
</comment>
<dbReference type="InterPro" id="IPR022645">
    <property type="entry name" value="SecD/SecF_bac"/>
</dbReference>
<dbReference type="Pfam" id="PF02355">
    <property type="entry name" value="SecD_SecF_C"/>
    <property type="match status" value="2"/>
</dbReference>
<comment type="function">
    <text evidence="9">Part of the Sec protein translocase complex. Interacts with the SecYEG preprotein conducting channel. SecDF uses the proton motive force (PMF) to complete protein translocation after the ATP-dependent function of SecA.</text>
</comment>
<proteinExistence type="inferred from homology"/>
<feature type="domain" description="Protein translocase subunit SecDF P1" evidence="13">
    <location>
        <begin position="63"/>
        <end position="119"/>
    </location>
</feature>
<comment type="subunit">
    <text evidence="10">Forms a complex with SecD. Part of the essential Sec protein translocation apparatus which comprises SecA, SecYEG and auxiliary proteins SecDF. Other proteins may also be involved.</text>
</comment>
<keyword evidence="4 9" id="KW-0812">Transmembrane</keyword>
<evidence type="ECO:0000256" key="6">
    <source>
        <dbReference type="ARBA" id="ARBA00022989"/>
    </source>
</evidence>
<feature type="compositionally biased region" description="Basic and acidic residues" evidence="11">
    <location>
        <begin position="745"/>
        <end position="754"/>
    </location>
</feature>
<dbReference type="InterPro" id="IPR005665">
    <property type="entry name" value="SecF_bac"/>
</dbReference>
<keyword evidence="6 9" id="KW-1133">Transmembrane helix</keyword>
<feature type="transmembrane region" description="Helical" evidence="9">
    <location>
        <begin position="704"/>
        <end position="728"/>
    </location>
</feature>
<evidence type="ECO:0000256" key="3">
    <source>
        <dbReference type="ARBA" id="ARBA00022475"/>
    </source>
</evidence>
<dbReference type="NCBIfam" id="TIGR00966">
    <property type="entry name" value="transloc_SecF"/>
    <property type="match status" value="1"/>
</dbReference>
<name>A0ABT2JD08_9PSEU</name>
<dbReference type="InterPro" id="IPR048631">
    <property type="entry name" value="SecD_1st"/>
</dbReference>
<dbReference type="NCBIfam" id="TIGR00916">
    <property type="entry name" value="2A0604s01"/>
    <property type="match status" value="1"/>
</dbReference>
<dbReference type="RefSeq" id="WP_260192984.1">
    <property type="nucleotide sequence ID" value="NZ_JAFFZE010000015.1"/>
</dbReference>
<evidence type="ECO:0000256" key="10">
    <source>
        <dbReference type="HAMAP-Rule" id="MF_01464"/>
    </source>
</evidence>
<dbReference type="Gene3D" id="3.30.70.3400">
    <property type="match status" value="1"/>
</dbReference>
<feature type="transmembrane region" description="Helical" evidence="9">
    <location>
        <begin position="668"/>
        <end position="692"/>
    </location>
</feature>
<feature type="transmembrane region" description="Helical" evidence="9">
    <location>
        <begin position="398"/>
        <end position="422"/>
    </location>
</feature>
<feature type="domain" description="Protein export membrane protein SecD/SecF C-terminal" evidence="12">
    <location>
        <begin position="546"/>
        <end position="729"/>
    </location>
</feature>
<feature type="transmembrane region" description="Helical" evidence="9">
    <location>
        <begin position="575"/>
        <end position="592"/>
    </location>
</feature>
<evidence type="ECO:0000259" key="14">
    <source>
        <dbReference type="Pfam" id="PF22599"/>
    </source>
</evidence>
<evidence type="ECO:0000313" key="16">
    <source>
        <dbReference type="Proteomes" id="UP001156441"/>
    </source>
</evidence>
<reference evidence="15 16" key="1">
    <citation type="submission" date="2021-02" db="EMBL/GenBank/DDBJ databases">
        <title>Actinophytocola xerophila sp. nov., isolated from soil of cotton cropping field.</title>
        <authorList>
            <person name="Huang R."/>
            <person name="Chen X."/>
            <person name="Ge X."/>
            <person name="Liu W."/>
        </authorList>
    </citation>
    <scope>NUCLEOTIDE SEQUENCE [LARGE SCALE GENOMIC DNA]</scope>
    <source>
        <strain evidence="15 16">S1-96</strain>
    </source>
</reference>
<feature type="transmembrane region" description="Helical" evidence="9">
    <location>
        <begin position="301"/>
        <end position="323"/>
    </location>
</feature>
<keyword evidence="8 9" id="KW-0472">Membrane</keyword>
<keyword evidence="3 9" id="KW-1003">Cell membrane</keyword>
<dbReference type="Pfam" id="PF22599">
    <property type="entry name" value="SecDF_P1_head"/>
    <property type="match status" value="1"/>
</dbReference>
<gene>
    <name evidence="9 15" type="primary">secD</name>
    <name evidence="10" type="synonym">secF</name>
    <name evidence="15" type="ORF">JT362_20085</name>
</gene>
<dbReference type="Gene3D" id="3.30.1360.200">
    <property type="match status" value="1"/>
</dbReference>
<evidence type="ECO:0000256" key="1">
    <source>
        <dbReference type="ARBA" id="ARBA00004651"/>
    </source>
</evidence>
<dbReference type="PRINTS" id="PR01755">
    <property type="entry name" value="SECFTRNLCASE"/>
</dbReference>
<dbReference type="Pfam" id="PF21760">
    <property type="entry name" value="SecD_1st"/>
    <property type="match status" value="1"/>
</dbReference>
<accession>A0ABT2JD08</accession>
<evidence type="ECO:0000256" key="5">
    <source>
        <dbReference type="ARBA" id="ARBA00022927"/>
    </source>
</evidence>
<dbReference type="InterPro" id="IPR055344">
    <property type="entry name" value="SecD_SecF_C_bact"/>
</dbReference>
<evidence type="ECO:0000256" key="4">
    <source>
        <dbReference type="ARBA" id="ARBA00022692"/>
    </source>
</evidence>